<dbReference type="Proteomes" id="UP000552836">
    <property type="component" value="Unassembled WGS sequence"/>
</dbReference>
<dbReference type="EMBL" id="JAAMPA010000001">
    <property type="protein sequence ID" value="NIH67173.1"/>
    <property type="molecule type" value="Genomic_DNA"/>
</dbReference>
<evidence type="ECO:0000313" key="5">
    <source>
        <dbReference type="Proteomes" id="UP000648663"/>
    </source>
</evidence>
<dbReference type="AlphaFoldDB" id="A0A846LG74"/>
<sequence>MTYDDEHSHHHGHQEGDLAHGRDHAAPQIVYSPHVPDHDHDHDDAEMPLQDNPIWQQDNVSLSSVGMDIGSSGTQVVFSRLHLRRIGEDLTSRYIVVRRETLYRSPVSLTPYASAELIDAEALGSIIDRAYGEARIGPEDVDTGVVILTGEALRRRNAEAIAGVLAERGGELVTATAGHNMEAMLAAYGSGAAKASYDSGRRILNVDIGGGTTKFALLDGGRVVATAAVHVGGRLQVVDGSGTIVRLDPAGRRHARRAGYDWALGDTARDAELAQVAERMADALVAAVSADPPPEVAELFLTPALGDLGAIDGVMFSGGVGEYVYDRETVSFGDLGRPLGRAVRRRVDSGALPYPLLEAGECIRATALGASEYSVQLSGNTGWISDPDALLPRRNLQVVRPRYELGESVQPDEIAAAIRAHLVALDADQLLHDMALAMSWSGLPSYARLSAFARGLRDGLAERIDAGRPVYVVLDGDVAMTLGRLLRDELGVPGEVLVVDGLNLRDFDYIDLGRLRHPSNTVPVTIKSLVFSEDPHR</sequence>
<dbReference type="Proteomes" id="UP000648663">
    <property type="component" value="Unassembled WGS sequence"/>
</dbReference>
<dbReference type="Pfam" id="PF06277">
    <property type="entry name" value="EutA"/>
    <property type="match status" value="1"/>
</dbReference>
<reference evidence="3 4" key="3">
    <citation type="submission" date="2020-02" db="EMBL/GenBank/DDBJ databases">
        <title>Sequencing the genomes of 1000 actinobacteria strains.</title>
        <authorList>
            <person name="Klenk H.-P."/>
        </authorList>
    </citation>
    <scope>NUCLEOTIDE SEQUENCE [LARGE SCALE GENOMIC DNA]</scope>
    <source>
        <strain evidence="3 4">DSM 45201</strain>
    </source>
</reference>
<comment type="caution">
    <text evidence="3">The sequence shown here is derived from an EMBL/GenBank/DDBJ whole genome shotgun (WGS) entry which is preliminary data.</text>
</comment>
<dbReference type="InterPro" id="IPR043129">
    <property type="entry name" value="ATPase_NBD"/>
</dbReference>
<keyword evidence="2" id="KW-0456">Lyase</keyword>
<dbReference type="RefSeq" id="WP_208382796.1">
    <property type="nucleotide sequence ID" value="NZ_BAABJU010000001.1"/>
</dbReference>
<keyword evidence="5" id="KW-1185">Reference proteome</keyword>
<gene>
    <name evidence="3" type="ORF">FB380_001619</name>
    <name evidence="2" type="ORF">GCM10011589_05920</name>
</gene>
<name>A0A846LG74_9ACTN</name>
<evidence type="ECO:0000313" key="3">
    <source>
        <dbReference type="EMBL" id="NIH67173.1"/>
    </source>
</evidence>
<evidence type="ECO:0000313" key="2">
    <source>
        <dbReference type="EMBL" id="GGL52629.1"/>
    </source>
</evidence>
<evidence type="ECO:0000313" key="4">
    <source>
        <dbReference type="Proteomes" id="UP000552836"/>
    </source>
</evidence>
<feature type="region of interest" description="Disordered" evidence="1">
    <location>
        <begin position="1"/>
        <end position="21"/>
    </location>
</feature>
<protein>
    <submittedName>
        <fullName evidence="3">Ethanolamine utilization protein EutA</fullName>
    </submittedName>
    <submittedName>
        <fullName evidence="2">Reactivating factor for ethanolamine ammonia lyase</fullName>
    </submittedName>
</protein>
<dbReference type="InterPro" id="IPR009377">
    <property type="entry name" value="EutA"/>
</dbReference>
<reference evidence="2" key="4">
    <citation type="submission" date="2024-05" db="EMBL/GenBank/DDBJ databases">
        <authorList>
            <person name="Sun Q."/>
            <person name="Zhou Y."/>
        </authorList>
    </citation>
    <scope>NUCLEOTIDE SEQUENCE</scope>
    <source>
        <strain evidence="2">CGMCC 4.5581</strain>
    </source>
</reference>
<proteinExistence type="predicted"/>
<dbReference type="SUPFAM" id="SSF53067">
    <property type="entry name" value="Actin-like ATPase domain"/>
    <property type="match status" value="1"/>
</dbReference>
<evidence type="ECO:0000256" key="1">
    <source>
        <dbReference type="SAM" id="MobiDB-lite"/>
    </source>
</evidence>
<reference evidence="2" key="1">
    <citation type="journal article" date="2014" name="Int. J. Syst. Evol. Microbiol.">
        <title>Complete genome of a new Firmicutes species belonging to the dominant human colonic microbiota ('Ruminococcus bicirculans') reveals two chromosomes and a selective capacity to utilize plant glucans.</title>
        <authorList>
            <consortium name="NISC Comparative Sequencing Program"/>
            <person name="Wegmann U."/>
            <person name="Louis P."/>
            <person name="Goesmann A."/>
            <person name="Henrissat B."/>
            <person name="Duncan S.H."/>
            <person name="Flint H.J."/>
        </authorList>
    </citation>
    <scope>NUCLEOTIDE SEQUENCE</scope>
    <source>
        <strain evidence="2">CGMCC 4.5581</strain>
    </source>
</reference>
<dbReference type="GO" id="GO:0016829">
    <property type="term" value="F:lyase activity"/>
    <property type="evidence" value="ECO:0007669"/>
    <property type="project" value="UniProtKB-KW"/>
</dbReference>
<accession>A0A846LG74</accession>
<organism evidence="3 4">
    <name type="scientific">Modestobacter marinus</name>
    <dbReference type="NCBI Taxonomy" id="477641"/>
    <lineage>
        <taxon>Bacteria</taxon>
        <taxon>Bacillati</taxon>
        <taxon>Actinomycetota</taxon>
        <taxon>Actinomycetes</taxon>
        <taxon>Geodermatophilales</taxon>
        <taxon>Geodermatophilaceae</taxon>
        <taxon>Modestobacter</taxon>
    </lineage>
</organism>
<dbReference type="EMBL" id="BMMI01000001">
    <property type="protein sequence ID" value="GGL52629.1"/>
    <property type="molecule type" value="Genomic_DNA"/>
</dbReference>
<reference evidence="5" key="2">
    <citation type="journal article" date="2019" name="Int. J. Syst. Evol. Microbiol.">
        <title>The Global Catalogue of Microorganisms (GCM) 10K type strain sequencing project: providing services to taxonomists for standard genome sequencing and annotation.</title>
        <authorList>
            <consortium name="The Broad Institute Genomics Platform"/>
            <consortium name="The Broad Institute Genome Sequencing Center for Infectious Disease"/>
            <person name="Wu L."/>
            <person name="Ma J."/>
        </authorList>
    </citation>
    <scope>NUCLEOTIDE SEQUENCE [LARGE SCALE GENOMIC DNA]</scope>
    <source>
        <strain evidence="5">CGMCC 4.5581</strain>
    </source>
</reference>